<reference evidence="1" key="2">
    <citation type="journal article" date="2015" name="Data Brief">
        <title>Shoot transcriptome of the giant reed, Arundo donax.</title>
        <authorList>
            <person name="Barrero R.A."/>
            <person name="Guerrero F.D."/>
            <person name="Moolhuijzen P."/>
            <person name="Goolsby J.A."/>
            <person name="Tidwell J."/>
            <person name="Bellgard S.E."/>
            <person name="Bellgard M.I."/>
        </authorList>
    </citation>
    <scope>NUCLEOTIDE SEQUENCE</scope>
    <source>
        <tissue evidence="1">Shoot tissue taken approximately 20 cm above the soil surface</tissue>
    </source>
</reference>
<proteinExistence type="predicted"/>
<reference evidence="1" key="1">
    <citation type="submission" date="2014-09" db="EMBL/GenBank/DDBJ databases">
        <authorList>
            <person name="Magalhaes I.L.F."/>
            <person name="Oliveira U."/>
            <person name="Santos F.R."/>
            <person name="Vidigal T.H.D.A."/>
            <person name="Brescovit A.D."/>
            <person name="Santos A.J."/>
        </authorList>
    </citation>
    <scope>NUCLEOTIDE SEQUENCE</scope>
    <source>
        <tissue evidence="1">Shoot tissue taken approximately 20 cm above the soil surface</tissue>
    </source>
</reference>
<organism evidence="1">
    <name type="scientific">Arundo donax</name>
    <name type="common">Giant reed</name>
    <name type="synonym">Donax arundinaceus</name>
    <dbReference type="NCBI Taxonomy" id="35708"/>
    <lineage>
        <taxon>Eukaryota</taxon>
        <taxon>Viridiplantae</taxon>
        <taxon>Streptophyta</taxon>
        <taxon>Embryophyta</taxon>
        <taxon>Tracheophyta</taxon>
        <taxon>Spermatophyta</taxon>
        <taxon>Magnoliopsida</taxon>
        <taxon>Liliopsida</taxon>
        <taxon>Poales</taxon>
        <taxon>Poaceae</taxon>
        <taxon>PACMAD clade</taxon>
        <taxon>Arundinoideae</taxon>
        <taxon>Arundineae</taxon>
        <taxon>Arundo</taxon>
    </lineage>
</organism>
<dbReference type="AlphaFoldDB" id="A0A0A8ZJW8"/>
<accession>A0A0A8ZJW8</accession>
<protein>
    <submittedName>
        <fullName evidence="1">Uncharacterized protein</fullName>
    </submittedName>
</protein>
<name>A0A0A8ZJW8_ARUDO</name>
<sequence>MSGELNGEVAGLGKKMCSNGGMVGQVAGVEELAGNLLLG</sequence>
<dbReference type="EMBL" id="GBRH01262768">
    <property type="protein sequence ID" value="JAD35127.1"/>
    <property type="molecule type" value="Transcribed_RNA"/>
</dbReference>
<evidence type="ECO:0000313" key="1">
    <source>
        <dbReference type="EMBL" id="JAD35127.1"/>
    </source>
</evidence>